<evidence type="ECO:0000259" key="6">
    <source>
        <dbReference type="Pfam" id="PF13813"/>
    </source>
</evidence>
<dbReference type="InterPro" id="IPR032805">
    <property type="entry name" value="Wax_synthase_dom"/>
</dbReference>
<evidence type="ECO:0000313" key="8">
    <source>
        <dbReference type="Proteomes" id="UP001175000"/>
    </source>
</evidence>
<reference evidence="7" key="1">
    <citation type="submission" date="2023-06" db="EMBL/GenBank/DDBJ databases">
        <title>Genome-scale phylogeny and comparative genomics of the fungal order Sordariales.</title>
        <authorList>
            <consortium name="Lawrence Berkeley National Laboratory"/>
            <person name="Hensen N."/>
            <person name="Bonometti L."/>
            <person name="Westerberg I."/>
            <person name="Brannstrom I.O."/>
            <person name="Guillou S."/>
            <person name="Cros-Aarteil S."/>
            <person name="Calhoun S."/>
            <person name="Haridas S."/>
            <person name="Kuo A."/>
            <person name="Mondo S."/>
            <person name="Pangilinan J."/>
            <person name="Riley R."/>
            <person name="Labutti K."/>
            <person name="Andreopoulos B."/>
            <person name="Lipzen A."/>
            <person name="Chen C."/>
            <person name="Yanf M."/>
            <person name="Daum C."/>
            <person name="Ng V."/>
            <person name="Clum A."/>
            <person name="Steindorff A."/>
            <person name="Ohm R."/>
            <person name="Martin F."/>
            <person name="Silar P."/>
            <person name="Natvig D."/>
            <person name="Lalanne C."/>
            <person name="Gautier V."/>
            <person name="Ament-Velasquez S.L."/>
            <person name="Kruys A."/>
            <person name="Hutchinson M.I."/>
            <person name="Powell A.J."/>
            <person name="Barry K."/>
            <person name="Miller A.N."/>
            <person name="Grigoriev I.V."/>
            <person name="Debuchy R."/>
            <person name="Gladieux P."/>
            <person name="Thoren M.H."/>
            <person name="Johannesson H."/>
        </authorList>
    </citation>
    <scope>NUCLEOTIDE SEQUENCE</scope>
    <source>
        <strain evidence="7">CBS 606.72</strain>
    </source>
</reference>
<evidence type="ECO:0000256" key="1">
    <source>
        <dbReference type="ARBA" id="ARBA00004141"/>
    </source>
</evidence>
<organism evidence="7 8">
    <name type="scientific">Immersiella caudata</name>
    <dbReference type="NCBI Taxonomy" id="314043"/>
    <lineage>
        <taxon>Eukaryota</taxon>
        <taxon>Fungi</taxon>
        <taxon>Dikarya</taxon>
        <taxon>Ascomycota</taxon>
        <taxon>Pezizomycotina</taxon>
        <taxon>Sordariomycetes</taxon>
        <taxon>Sordariomycetidae</taxon>
        <taxon>Sordariales</taxon>
        <taxon>Lasiosphaeriaceae</taxon>
        <taxon>Immersiella</taxon>
    </lineage>
</organism>
<dbReference type="EMBL" id="JAULSU010000003">
    <property type="protein sequence ID" value="KAK0624119.1"/>
    <property type="molecule type" value="Genomic_DNA"/>
</dbReference>
<dbReference type="GO" id="GO:0016020">
    <property type="term" value="C:membrane"/>
    <property type="evidence" value="ECO:0007669"/>
    <property type="project" value="UniProtKB-SubCell"/>
</dbReference>
<keyword evidence="4 5" id="KW-0472">Membrane</keyword>
<dbReference type="AlphaFoldDB" id="A0AA39WYR1"/>
<dbReference type="Pfam" id="PF13813">
    <property type="entry name" value="MBOAT_2"/>
    <property type="match status" value="1"/>
</dbReference>
<keyword evidence="8" id="KW-1185">Reference proteome</keyword>
<name>A0AA39WYR1_9PEZI</name>
<evidence type="ECO:0000256" key="2">
    <source>
        <dbReference type="ARBA" id="ARBA00022692"/>
    </source>
</evidence>
<sequence>MAAAIAQQLCPFFWFFLATTAFYHAIQRPTGQLRYAFTIAHIFSVALCLCQFSVTPAIPFRRAWVHSCLVFGLHTALLLVLEKRSVNKRDASSLNQRLRAVFLVWGDLRRLSSPPRPRHRESATAHAGSFPFQKARRYMYASRIVALLCAQCAASTARMWVVRTLQINMWDYAPEKQALWPPTLAPRDFCWRAWASVFWVWETQLILSIAHNILAVFFVSVLGWSSADEWPPLFGSIAEAASLRRFWGVYWHRLSTSVAQVYFDQLLVRRSVGWAAPKGIGRALRACWVFSFSALCHAAANWIVVGRANAAQELRFFFVNFLVCWVETRLSSGVAGMDSAHTSGWAPGLRCALGYSRVFLVFFVFAPAWQWSLFSSMLGWK</sequence>
<feature type="transmembrane region" description="Helical" evidence="5">
    <location>
        <begin position="205"/>
        <end position="225"/>
    </location>
</feature>
<feature type="transmembrane region" description="Helical" evidence="5">
    <location>
        <begin position="64"/>
        <end position="81"/>
    </location>
</feature>
<keyword evidence="2 5" id="KW-0812">Transmembrane</keyword>
<comment type="caution">
    <text evidence="7">The sequence shown here is derived from an EMBL/GenBank/DDBJ whole genome shotgun (WGS) entry which is preliminary data.</text>
</comment>
<feature type="transmembrane region" description="Helical" evidence="5">
    <location>
        <begin position="6"/>
        <end position="23"/>
    </location>
</feature>
<protein>
    <recommendedName>
        <fullName evidence="6">Wax synthase domain-containing protein</fullName>
    </recommendedName>
</protein>
<feature type="transmembrane region" description="Helical" evidence="5">
    <location>
        <begin position="140"/>
        <end position="161"/>
    </location>
</feature>
<gene>
    <name evidence="7" type="ORF">B0T14DRAFT_517546</name>
</gene>
<feature type="transmembrane region" description="Helical" evidence="5">
    <location>
        <begin position="355"/>
        <end position="374"/>
    </location>
</feature>
<keyword evidence="3 5" id="KW-1133">Transmembrane helix</keyword>
<evidence type="ECO:0000256" key="3">
    <source>
        <dbReference type="ARBA" id="ARBA00022989"/>
    </source>
</evidence>
<accession>A0AA39WYR1</accession>
<evidence type="ECO:0000256" key="5">
    <source>
        <dbReference type="SAM" id="Phobius"/>
    </source>
</evidence>
<dbReference type="Proteomes" id="UP001175000">
    <property type="component" value="Unassembled WGS sequence"/>
</dbReference>
<comment type="subcellular location">
    <subcellularLocation>
        <location evidence="1">Membrane</location>
        <topology evidence="1">Multi-pass membrane protein</topology>
    </subcellularLocation>
</comment>
<proteinExistence type="predicted"/>
<feature type="domain" description="Wax synthase" evidence="6">
    <location>
        <begin position="230"/>
        <end position="318"/>
    </location>
</feature>
<evidence type="ECO:0000313" key="7">
    <source>
        <dbReference type="EMBL" id="KAK0624119.1"/>
    </source>
</evidence>
<evidence type="ECO:0000256" key="4">
    <source>
        <dbReference type="ARBA" id="ARBA00023136"/>
    </source>
</evidence>
<feature type="transmembrane region" description="Helical" evidence="5">
    <location>
        <begin position="35"/>
        <end position="58"/>
    </location>
</feature>